<dbReference type="PROSITE" id="PS00041">
    <property type="entry name" value="HTH_ARAC_FAMILY_1"/>
    <property type="match status" value="1"/>
</dbReference>
<dbReference type="Gene3D" id="3.40.50.1980">
    <property type="entry name" value="Nitrogenase molybdenum iron protein domain"/>
    <property type="match status" value="2"/>
</dbReference>
<sequence>MTFQDQMPLWNDAALQVLDVRHRMMRPGESLRAYRLPSSLFLFATRGKALVSIDEIAYEANSCLVCHAGKGAMLDIARVAEGLEYYMVFYKAVWAAPSREPLRLDQTDNPFHLQYGFVPQYPLSLYWKAEEMNRCWQQGGMLETFHVKALFHQFVYELLRQRHDRGEGAVQPNPLSQAIRYIEECYAEPLTLPALATMLGCNARRLQRLFNAKLHVGPMEYLIRVRLDKAKLLLQHTDVPIVRIAEAVGYSDSYYFSRLFKKYFGVSPRQFQEQVRQAERRRQNPFHLSQSYIVPGIAQMYSNTSDDETHYQLQSGAVVYKGGVGPNRRRYIKHLKGETELKRAPQRIAVLDCQYIDQLLALGERPVGSVSGTTDAMKFPEYLSDRLAGIQVLGTKEAPDLAAVARSAPDLIICTEFQESVYEELSRIAPTVMFDRYEDWRITLLTLGQMVGKEREAQNVVNEYNRKIAALKAALAGNLGGETVALIRPRDNKIRLHMTAHRTAKILYRDLGMAAPAMAVDDRRTSSYISLDAMPKLNADRLFVLKDDTNAELTDRYQQTAVWNDLSVVQANRVRTVNTTLWIGYYGPIAVNRVVDEIAEALLRPNSKTS</sequence>
<dbReference type="Gene3D" id="1.10.10.60">
    <property type="entry name" value="Homeodomain-like"/>
    <property type="match status" value="2"/>
</dbReference>
<dbReference type="PANTHER" id="PTHR30532:SF29">
    <property type="entry name" value="FE(3+) DICITRATE-BINDING PERIPLASMIC PROTEIN"/>
    <property type="match status" value="1"/>
</dbReference>
<dbReference type="PRINTS" id="PR00032">
    <property type="entry name" value="HTHARAC"/>
</dbReference>
<organism evidence="10 11">
    <name type="scientific">Paenibacillus cisolokensis</name>
    <dbReference type="NCBI Taxonomy" id="1658519"/>
    <lineage>
        <taxon>Bacteria</taxon>
        <taxon>Bacillati</taxon>
        <taxon>Bacillota</taxon>
        <taxon>Bacilli</taxon>
        <taxon>Bacillales</taxon>
        <taxon>Paenibacillaceae</taxon>
        <taxon>Paenibacillus</taxon>
    </lineage>
</organism>
<keyword evidence="6" id="KW-0238">DNA-binding</keyword>
<dbReference type="InterPro" id="IPR020449">
    <property type="entry name" value="Tscrpt_reg_AraC-type_HTH"/>
</dbReference>
<dbReference type="InterPro" id="IPR018062">
    <property type="entry name" value="HTH_AraC-typ_CS"/>
</dbReference>
<evidence type="ECO:0000259" key="9">
    <source>
        <dbReference type="PROSITE" id="PS50983"/>
    </source>
</evidence>
<protein>
    <recommendedName>
        <fullName evidence="12">AraC family transcriptional regulator</fullName>
    </recommendedName>
</protein>
<dbReference type="PANTHER" id="PTHR30532">
    <property type="entry name" value="IRON III DICITRATE-BINDING PERIPLASMIC PROTEIN"/>
    <property type="match status" value="1"/>
</dbReference>
<evidence type="ECO:0000256" key="3">
    <source>
        <dbReference type="ARBA" id="ARBA00022448"/>
    </source>
</evidence>
<dbReference type="EMBL" id="BOVJ01000102">
    <property type="protein sequence ID" value="GIQ64633.1"/>
    <property type="molecule type" value="Genomic_DNA"/>
</dbReference>
<evidence type="ECO:0000313" key="10">
    <source>
        <dbReference type="EMBL" id="GIQ64633.1"/>
    </source>
</evidence>
<keyword evidence="11" id="KW-1185">Reference proteome</keyword>
<keyword evidence="4" id="KW-0732">Signal</keyword>
<gene>
    <name evidence="10" type="ORF">PACILC2_32010</name>
</gene>
<dbReference type="InterPro" id="IPR009057">
    <property type="entry name" value="Homeodomain-like_sf"/>
</dbReference>
<comment type="subcellular location">
    <subcellularLocation>
        <location evidence="1">Cell envelope</location>
    </subcellularLocation>
</comment>
<evidence type="ECO:0000256" key="4">
    <source>
        <dbReference type="ARBA" id="ARBA00022729"/>
    </source>
</evidence>
<dbReference type="Proteomes" id="UP000680304">
    <property type="component" value="Unassembled WGS sequence"/>
</dbReference>
<accession>A0ABQ4N8V8</accession>
<name>A0ABQ4N8V8_9BACL</name>
<proteinExistence type="inferred from homology"/>
<dbReference type="RefSeq" id="WP_213529233.1">
    <property type="nucleotide sequence ID" value="NZ_BOVJ01000102.1"/>
</dbReference>
<dbReference type="SUPFAM" id="SSF46689">
    <property type="entry name" value="Homeodomain-like"/>
    <property type="match status" value="2"/>
</dbReference>
<evidence type="ECO:0008006" key="12">
    <source>
        <dbReference type="Google" id="ProtNLM"/>
    </source>
</evidence>
<evidence type="ECO:0000256" key="7">
    <source>
        <dbReference type="ARBA" id="ARBA00023163"/>
    </source>
</evidence>
<keyword evidence="7" id="KW-0804">Transcription</keyword>
<dbReference type="PROSITE" id="PS50983">
    <property type="entry name" value="FE_B12_PBP"/>
    <property type="match status" value="1"/>
</dbReference>
<comment type="caution">
    <text evidence="10">The sequence shown here is derived from an EMBL/GenBank/DDBJ whole genome shotgun (WGS) entry which is preliminary data.</text>
</comment>
<evidence type="ECO:0000256" key="1">
    <source>
        <dbReference type="ARBA" id="ARBA00004196"/>
    </source>
</evidence>
<comment type="similarity">
    <text evidence="2">Belongs to the bacterial solute-binding protein 8 family.</text>
</comment>
<dbReference type="Pfam" id="PF12833">
    <property type="entry name" value="HTH_18"/>
    <property type="match status" value="1"/>
</dbReference>
<evidence type="ECO:0000256" key="6">
    <source>
        <dbReference type="ARBA" id="ARBA00023125"/>
    </source>
</evidence>
<dbReference type="InterPro" id="IPR051313">
    <property type="entry name" value="Bact_iron-sidero_bind"/>
</dbReference>
<evidence type="ECO:0000256" key="5">
    <source>
        <dbReference type="ARBA" id="ARBA00023015"/>
    </source>
</evidence>
<keyword evidence="5" id="KW-0805">Transcription regulation</keyword>
<dbReference type="PROSITE" id="PS01124">
    <property type="entry name" value="HTH_ARAC_FAMILY_2"/>
    <property type="match status" value="1"/>
</dbReference>
<dbReference type="InterPro" id="IPR018060">
    <property type="entry name" value="HTH_AraC"/>
</dbReference>
<dbReference type="SMART" id="SM00342">
    <property type="entry name" value="HTH_ARAC"/>
    <property type="match status" value="1"/>
</dbReference>
<dbReference type="InterPro" id="IPR002491">
    <property type="entry name" value="ABC_transptr_periplasmic_BD"/>
</dbReference>
<dbReference type="CDD" id="cd01146">
    <property type="entry name" value="FhuD"/>
    <property type="match status" value="1"/>
</dbReference>
<evidence type="ECO:0000259" key="8">
    <source>
        <dbReference type="PROSITE" id="PS01124"/>
    </source>
</evidence>
<evidence type="ECO:0000256" key="2">
    <source>
        <dbReference type="ARBA" id="ARBA00008814"/>
    </source>
</evidence>
<dbReference type="Pfam" id="PF01497">
    <property type="entry name" value="Peripla_BP_2"/>
    <property type="match status" value="1"/>
</dbReference>
<reference evidence="10 11" key="1">
    <citation type="submission" date="2021-04" db="EMBL/GenBank/DDBJ databases">
        <title>Draft genome sequence of Paenibacillus cisolokensis, LC2-13A.</title>
        <authorList>
            <person name="Uke A."/>
            <person name="Chhe C."/>
            <person name="Baramee S."/>
            <person name="Kosugi A."/>
        </authorList>
    </citation>
    <scope>NUCLEOTIDE SEQUENCE [LARGE SCALE GENOMIC DNA]</scope>
    <source>
        <strain evidence="10 11">LC2-13A</strain>
    </source>
</reference>
<evidence type="ECO:0000313" key="11">
    <source>
        <dbReference type="Proteomes" id="UP000680304"/>
    </source>
</evidence>
<feature type="domain" description="Fe/B12 periplasmic-binding" evidence="9">
    <location>
        <begin position="347"/>
        <end position="606"/>
    </location>
</feature>
<feature type="domain" description="HTH araC/xylS-type" evidence="8">
    <location>
        <begin position="176"/>
        <end position="274"/>
    </location>
</feature>
<keyword evidence="3" id="KW-0813">Transport</keyword>
<dbReference type="SUPFAM" id="SSF53807">
    <property type="entry name" value="Helical backbone' metal receptor"/>
    <property type="match status" value="1"/>
</dbReference>